<reference evidence="1 2" key="1">
    <citation type="submission" date="2017-04" db="EMBL/GenBank/DDBJ databases">
        <authorList>
            <person name="Afonso C.L."/>
            <person name="Miller P.J."/>
            <person name="Scott M.A."/>
            <person name="Spackman E."/>
            <person name="Goraichik I."/>
            <person name="Dimitrov K.M."/>
            <person name="Suarez D.L."/>
            <person name="Swayne D.E."/>
        </authorList>
    </citation>
    <scope>NUCLEOTIDE SEQUENCE [LARGE SCALE GENOMIC DNA]</scope>
    <source>
        <strain evidence="1 2">B5P</strain>
    </source>
</reference>
<dbReference type="EMBL" id="FXBL01000004">
    <property type="protein sequence ID" value="SMH50027.1"/>
    <property type="molecule type" value="Genomic_DNA"/>
</dbReference>
<name>A0A1X7PGZ5_9HYPH</name>
<organism evidence="1 2">
    <name type="scientific">Mesorhizobium australicum</name>
    <dbReference type="NCBI Taxonomy" id="536018"/>
    <lineage>
        <taxon>Bacteria</taxon>
        <taxon>Pseudomonadati</taxon>
        <taxon>Pseudomonadota</taxon>
        <taxon>Alphaproteobacteria</taxon>
        <taxon>Hyphomicrobiales</taxon>
        <taxon>Phyllobacteriaceae</taxon>
        <taxon>Mesorhizobium</taxon>
    </lineage>
</organism>
<proteinExistence type="predicted"/>
<dbReference type="Proteomes" id="UP000193083">
    <property type="component" value="Unassembled WGS sequence"/>
</dbReference>
<keyword evidence="2" id="KW-1185">Reference proteome</keyword>
<sequence>MFPFDMIARYAQRRRDARRRRRMEELLDALDPEIRRDIGWRRKRRRRPPYAWGMPDS</sequence>
<protein>
    <recommendedName>
        <fullName evidence="3">DUF1127 domain-containing protein</fullName>
    </recommendedName>
</protein>
<dbReference type="RefSeq" id="WP_176247564.1">
    <property type="nucleotide sequence ID" value="NZ_FXBL01000004.1"/>
</dbReference>
<evidence type="ECO:0000313" key="1">
    <source>
        <dbReference type="EMBL" id="SMH50027.1"/>
    </source>
</evidence>
<accession>A0A1X7PGZ5</accession>
<gene>
    <name evidence="1" type="ORF">SAMN02982922_4055</name>
</gene>
<evidence type="ECO:0000313" key="2">
    <source>
        <dbReference type="Proteomes" id="UP000193083"/>
    </source>
</evidence>
<dbReference type="AlphaFoldDB" id="A0A1X7PGZ5"/>
<evidence type="ECO:0008006" key="3">
    <source>
        <dbReference type="Google" id="ProtNLM"/>
    </source>
</evidence>